<organism evidence="1 2">
    <name type="scientific">Alligator mississippiensis</name>
    <name type="common">American alligator</name>
    <dbReference type="NCBI Taxonomy" id="8496"/>
    <lineage>
        <taxon>Eukaryota</taxon>
        <taxon>Metazoa</taxon>
        <taxon>Chordata</taxon>
        <taxon>Craniata</taxon>
        <taxon>Vertebrata</taxon>
        <taxon>Euteleostomi</taxon>
        <taxon>Archelosauria</taxon>
        <taxon>Archosauria</taxon>
        <taxon>Crocodylia</taxon>
        <taxon>Alligatoridae</taxon>
        <taxon>Alligatorinae</taxon>
        <taxon>Alligator</taxon>
    </lineage>
</organism>
<protein>
    <submittedName>
        <fullName evidence="1">Uncharacterized protein</fullName>
    </submittedName>
</protein>
<dbReference type="AlphaFoldDB" id="A0A151NEL5"/>
<name>A0A151NEL5_ALLMI</name>
<sequence>MLLSYQAAASWFEEECSYWRKVLRCVVATVKLLSSLGLPLRGYDESSLSNRKEVWTKMLKATTIRNK</sequence>
<accession>A0A151NEL5</accession>
<proteinExistence type="predicted"/>
<evidence type="ECO:0000313" key="2">
    <source>
        <dbReference type="Proteomes" id="UP000050525"/>
    </source>
</evidence>
<evidence type="ECO:0000313" key="1">
    <source>
        <dbReference type="EMBL" id="KYO35069.1"/>
    </source>
</evidence>
<dbReference type="Proteomes" id="UP000050525">
    <property type="component" value="Unassembled WGS sequence"/>
</dbReference>
<comment type="caution">
    <text evidence="1">The sequence shown here is derived from an EMBL/GenBank/DDBJ whole genome shotgun (WGS) entry which is preliminary data.</text>
</comment>
<gene>
    <name evidence="1" type="ORF">Y1Q_0000968</name>
</gene>
<reference evidence="1 2" key="1">
    <citation type="journal article" date="2012" name="Genome Biol.">
        <title>Sequencing three crocodilian genomes to illuminate the evolution of archosaurs and amniotes.</title>
        <authorList>
            <person name="St John J.A."/>
            <person name="Braun E.L."/>
            <person name="Isberg S.R."/>
            <person name="Miles L.G."/>
            <person name="Chong A.Y."/>
            <person name="Gongora J."/>
            <person name="Dalzell P."/>
            <person name="Moran C."/>
            <person name="Bed'hom B."/>
            <person name="Abzhanov A."/>
            <person name="Burgess S.C."/>
            <person name="Cooksey A.M."/>
            <person name="Castoe T.A."/>
            <person name="Crawford N.G."/>
            <person name="Densmore L.D."/>
            <person name="Drew J.C."/>
            <person name="Edwards S.V."/>
            <person name="Faircloth B.C."/>
            <person name="Fujita M.K."/>
            <person name="Greenwold M.J."/>
            <person name="Hoffmann F.G."/>
            <person name="Howard J.M."/>
            <person name="Iguchi T."/>
            <person name="Janes D.E."/>
            <person name="Khan S.Y."/>
            <person name="Kohno S."/>
            <person name="de Koning A.J."/>
            <person name="Lance S.L."/>
            <person name="McCarthy F.M."/>
            <person name="McCormack J.E."/>
            <person name="Merchant M.E."/>
            <person name="Peterson D.G."/>
            <person name="Pollock D.D."/>
            <person name="Pourmand N."/>
            <person name="Raney B.J."/>
            <person name="Roessler K.A."/>
            <person name="Sanford J.R."/>
            <person name="Sawyer R.H."/>
            <person name="Schmidt C.J."/>
            <person name="Triplett E.W."/>
            <person name="Tuberville T.D."/>
            <person name="Venegas-Anaya M."/>
            <person name="Howard J.T."/>
            <person name="Jarvis E.D."/>
            <person name="Guillette L.J.Jr."/>
            <person name="Glenn T.C."/>
            <person name="Green R.E."/>
            <person name="Ray D.A."/>
        </authorList>
    </citation>
    <scope>NUCLEOTIDE SEQUENCE [LARGE SCALE GENOMIC DNA]</scope>
    <source>
        <strain evidence="1">KSC_2009_1</strain>
    </source>
</reference>
<dbReference type="EMBL" id="AKHW03003207">
    <property type="protein sequence ID" value="KYO35069.1"/>
    <property type="molecule type" value="Genomic_DNA"/>
</dbReference>
<keyword evidence="2" id="KW-1185">Reference proteome</keyword>